<evidence type="ECO:0000256" key="3">
    <source>
        <dbReference type="ARBA" id="ARBA00022692"/>
    </source>
</evidence>
<dbReference type="InParanoid" id="A0A7M7N6H1"/>
<dbReference type="KEGG" id="spu:115920393"/>
<feature type="domain" description="G-protein coupled receptors family 1 profile" evidence="11">
    <location>
        <begin position="115"/>
        <end position="239"/>
    </location>
</feature>
<evidence type="ECO:0000313" key="13">
    <source>
        <dbReference type="Proteomes" id="UP000007110"/>
    </source>
</evidence>
<keyword evidence="3 10" id="KW-0812">Transmembrane</keyword>
<dbReference type="Pfam" id="PF00001">
    <property type="entry name" value="7tm_1"/>
    <property type="match status" value="1"/>
</dbReference>
<dbReference type="PANTHER" id="PTHR24248:SF125">
    <property type="entry name" value="DOPAMINE D2-LIKE RECEPTOR"/>
    <property type="match status" value="1"/>
</dbReference>
<evidence type="ECO:0000256" key="1">
    <source>
        <dbReference type="ARBA" id="ARBA00004651"/>
    </source>
</evidence>
<evidence type="ECO:0000256" key="7">
    <source>
        <dbReference type="ARBA" id="ARBA00023157"/>
    </source>
</evidence>
<dbReference type="GO" id="GO:0045202">
    <property type="term" value="C:synapse"/>
    <property type="evidence" value="ECO:0007669"/>
    <property type="project" value="GOC"/>
</dbReference>
<keyword evidence="4 10" id="KW-1133">Transmembrane helix</keyword>
<dbReference type="EnsemblMetazoa" id="XM_030976125">
    <property type="protein sequence ID" value="XP_030831985"/>
    <property type="gene ID" value="LOC115920393"/>
</dbReference>
<evidence type="ECO:0000256" key="8">
    <source>
        <dbReference type="ARBA" id="ARBA00023170"/>
    </source>
</evidence>
<dbReference type="RefSeq" id="XP_030831985.1">
    <property type="nucleotide sequence ID" value="XM_030976125.1"/>
</dbReference>
<dbReference type="GeneID" id="115920393"/>
<dbReference type="PROSITE" id="PS50262">
    <property type="entry name" value="G_PROTEIN_RECEP_F1_2"/>
    <property type="match status" value="2"/>
</dbReference>
<protein>
    <recommendedName>
        <fullName evidence="11">G-protein coupled receptors family 1 profile domain-containing protein</fullName>
    </recommendedName>
</protein>
<keyword evidence="8" id="KW-0675">Receptor</keyword>
<reference evidence="13" key="1">
    <citation type="submission" date="2015-02" db="EMBL/GenBank/DDBJ databases">
        <title>Genome sequencing for Strongylocentrotus purpuratus.</title>
        <authorList>
            <person name="Murali S."/>
            <person name="Liu Y."/>
            <person name="Vee V."/>
            <person name="English A."/>
            <person name="Wang M."/>
            <person name="Skinner E."/>
            <person name="Han Y."/>
            <person name="Muzny D.M."/>
            <person name="Worley K.C."/>
            <person name="Gibbs R.A."/>
        </authorList>
    </citation>
    <scope>NUCLEOTIDE SEQUENCE</scope>
</reference>
<comment type="subcellular location">
    <subcellularLocation>
        <location evidence="1">Cell membrane</location>
        <topology evidence="1">Multi-pass membrane protein</topology>
    </subcellularLocation>
</comment>
<dbReference type="GO" id="GO:0004930">
    <property type="term" value="F:G protein-coupled receptor activity"/>
    <property type="evidence" value="ECO:0000318"/>
    <property type="project" value="GO_Central"/>
</dbReference>
<keyword evidence="6 10" id="KW-0472">Membrane</keyword>
<reference evidence="12" key="2">
    <citation type="submission" date="2021-01" db="UniProtKB">
        <authorList>
            <consortium name="EnsemblMetazoa"/>
        </authorList>
    </citation>
    <scope>IDENTIFICATION</scope>
</reference>
<keyword evidence="9" id="KW-0807">Transducer</keyword>
<dbReference type="InterPro" id="IPR017452">
    <property type="entry name" value="GPCR_Rhodpsn_7TM"/>
</dbReference>
<dbReference type="OrthoDB" id="10071887at2759"/>
<evidence type="ECO:0000256" key="5">
    <source>
        <dbReference type="ARBA" id="ARBA00023040"/>
    </source>
</evidence>
<dbReference type="Proteomes" id="UP000007110">
    <property type="component" value="Unassembled WGS sequence"/>
</dbReference>
<feature type="transmembrane region" description="Helical" evidence="10">
    <location>
        <begin position="100"/>
        <end position="124"/>
    </location>
</feature>
<feature type="transmembrane region" description="Helical" evidence="10">
    <location>
        <begin position="168"/>
        <end position="192"/>
    </location>
</feature>
<dbReference type="PRINTS" id="PR00237">
    <property type="entry name" value="GPCRRHODOPSN"/>
</dbReference>
<dbReference type="AlphaFoldDB" id="A0A7M7N6H1"/>
<dbReference type="Gene3D" id="1.20.1070.10">
    <property type="entry name" value="Rhodopsin 7-helix transmembrane proteins"/>
    <property type="match status" value="2"/>
</dbReference>
<dbReference type="GO" id="GO:0005886">
    <property type="term" value="C:plasma membrane"/>
    <property type="evidence" value="ECO:0000318"/>
    <property type="project" value="GO_Central"/>
</dbReference>
<sequence length="239" mass="26811">MTISDLLVGFIMAIRKGNTSQTNFNISVIQGENASVIVVLQENATKPSTSIQSDHITVDTVEDVRQLAVLNVLILIAFHIEKKLRTYTNQYILNITISDLLVGLLFSLSAMTVAMNALILRAFHIERKLRTYSNQYILNITISDLLVGIIMAIRSTVNLFRKWIFGDIVGHFFLGIQNSVIGVSVLGIIAIASDRYVATSYPILHFQRKKKRIAHLVNGLTWVVALSFWIPITTIWNLV</sequence>
<proteinExistence type="predicted"/>
<accession>A0A7M7N6H1</accession>
<keyword evidence="13" id="KW-1185">Reference proteome</keyword>
<feature type="domain" description="G-protein coupled receptors family 1 profile" evidence="11">
    <location>
        <begin position="70"/>
        <end position="105"/>
    </location>
</feature>
<evidence type="ECO:0000256" key="6">
    <source>
        <dbReference type="ARBA" id="ARBA00023136"/>
    </source>
</evidence>
<evidence type="ECO:0000256" key="2">
    <source>
        <dbReference type="ARBA" id="ARBA00022475"/>
    </source>
</evidence>
<dbReference type="PANTHER" id="PTHR24248">
    <property type="entry name" value="ADRENERGIC RECEPTOR-RELATED G-PROTEIN COUPLED RECEPTOR"/>
    <property type="match status" value="1"/>
</dbReference>
<evidence type="ECO:0000256" key="10">
    <source>
        <dbReference type="SAM" id="Phobius"/>
    </source>
</evidence>
<keyword evidence="5" id="KW-0297">G-protein coupled receptor</keyword>
<evidence type="ECO:0000256" key="4">
    <source>
        <dbReference type="ARBA" id="ARBA00022989"/>
    </source>
</evidence>
<dbReference type="SUPFAM" id="SSF81321">
    <property type="entry name" value="Family A G protein-coupled receptor-like"/>
    <property type="match status" value="2"/>
</dbReference>
<evidence type="ECO:0000256" key="9">
    <source>
        <dbReference type="ARBA" id="ARBA00023224"/>
    </source>
</evidence>
<dbReference type="GO" id="GO:0001591">
    <property type="term" value="F:dopamine neurotransmitter receptor activity, coupled via Gi/Go"/>
    <property type="evidence" value="ECO:0000318"/>
    <property type="project" value="GO_Central"/>
</dbReference>
<name>A0A7M7N6H1_STRPU</name>
<organism evidence="12 13">
    <name type="scientific">Strongylocentrotus purpuratus</name>
    <name type="common">Purple sea urchin</name>
    <dbReference type="NCBI Taxonomy" id="7668"/>
    <lineage>
        <taxon>Eukaryota</taxon>
        <taxon>Metazoa</taxon>
        <taxon>Echinodermata</taxon>
        <taxon>Eleutherozoa</taxon>
        <taxon>Echinozoa</taxon>
        <taxon>Echinoidea</taxon>
        <taxon>Euechinoidea</taxon>
        <taxon>Echinacea</taxon>
        <taxon>Camarodonta</taxon>
        <taxon>Echinidea</taxon>
        <taxon>Strongylocentrotidae</taxon>
        <taxon>Strongylocentrotus</taxon>
    </lineage>
</organism>
<evidence type="ECO:0000259" key="11">
    <source>
        <dbReference type="PROSITE" id="PS50262"/>
    </source>
</evidence>
<dbReference type="InterPro" id="IPR000276">
    <property type="entry name" value="GPCR_Rhodpsn"/>
</dbReference>
<feature type="transmembrane region" description="Helical" evidence="10">
    <location>
        <begin position="136"/>
        <end position="156"/>
    </location>
</feature>
<keyword evidence="2" id="KW-1003">Cell membrane</keyword>
<evidence type="ECO:0000313" key="12">
    <source>
        <dbReference type="EnsemblMetazoa" id="XP_030831985"/>
    </source>
</evidence>
<keyword evidence="7" id="KW-1015">Disulfide bond</keyword>
<feature type="transmembrane region" description="Helical" evidence="10">
    <location>
        <begin position="213"/>
        <end position="236"/>
    </location>
</feature>